<feature type="compositionally biased region" description="Basic and acidic residues" evidence="2">
    <location>
        <begin position="1651"/>
        <end position="1667"/>
    </location>
</feature>
<dbReference type="Gene3D" id="1.10.10.60">
    <property type="entry name" value="Homeodomain-like"/>
    <property type="match status" value="1"/>
</dbReference>
<feature type="compositionally biased region" description="Basic residues" evidence="2">
    <location>
        <begin position="470"/>
        <end position="484"/>
    </location>
</feature>
<dbReference type="Proteomes" id="UP000095751">
    <property type="component" value="Unassembled WGS sequence"/>
</dbReference>
<feature type="compositionally biased region" description="Polar residues" evidence="2">
    <location>
        <begin position="1098"/>
        <end position="1116"/>
    </location>
</feature>
<feature type="compositionally biased region" description="Low complexity" evidence="2">
    <location>
        <begin position="140"/>
        <end position="150"/>
    </location>
</feature>
<dbReference type="OrthoDB" id="118550at2759"/>
<protein>
    <submittedName>
        <fullName evidence="6">Uncharacterized protein</fullName>
    </submittedName>
</protein>
<feature type="region of interest" description="Disordered" evidence="2">
    <location>
        <begin position="1497"/>
        <end position="1524"/>
    </location>
</feature>
<organism evidence="6 7">
    <name type="scientific">Fragilariopsis cylindrus CCMP1102</name>
    <dbReference type="NCBI Taxonomy" id="635003"/>
    <lineage>
        <taxon>Eukaryota</taxon>
        <taxon>Sar</taxon>
        <taxon>Stramenopiles</taxon>
        <taxon>Ochrophyta</taxon>
        <taxon>Bacillariophyta</taxon>
        <taxon>Bacillariophyceae</taxon>
        <taxon>Bacillariophycidae</taxon>
        <taxon>Bacillariales</taxon>
        <taxon>Bacillariaceae</taxon>
        <taxon>Fragilariopsis</taxon>
    </lineage>
</organism>
<dbReference type="PROSITE" id="PS51293">
    <property type="entry name" value="SANT"/>
    <property type="match status" value="1"/>
</dbReference>
<dbReference type="PROSITE" id="PS50090">
    <property type="entry name" value="MYB_LIKE"/>
    <property type="match status" value="1"/>
</dbReference>
<feature type="compositionally biased region" description="Basic and acidic residues" evidence="2">
    <location>
        <begin position="1035"/>
        <end position="1058"/>
    </location>
</feature>
<name>A0A1E7EQU6_9STRA</name>
<feature type="compositionally biased region" description="Basic residues" evidence="2">
    <location>
        <begin position="210"/>
        <end position="225"/>
    </location>
</feature>
<feature type="domain" description="HTH myb-type" evidence="5">
    <location>
        <begin position="1256"/>
        <end position="1309"/>
    </location>
</feature>
<feature type="compositionally biased region" description="Basic and acidic residues" evidence="2">
    <location>
        <begin position="759"/>
        <end position="768"/>
    </location>
</feature>
<keyword evidence="1" id="KW-0175">Coiled coil</keyword>
<feature type="compositionally biased region" description="Polar residues" evidence="2">
    <location>
        <begin position="822"/>
        <end position="834"/>
    </location>
</feature>
<feature type="domain" description="Myb-like" evidence="3">
    <location>
        <begin position="1253"/>
        <end position="1300"/>
    </location>
</feature>
<dbReference type="InterPro" id="IPR001005">
    <property type="entry name" value="SANT/Myb"/>
</dbReference>
<dbReference type="SUPFAM" id="SSF46689">
    <property type="entry name" value="Homeodomain-like"/>
    <property type="match status" value="1"/>
</dbReference>
<feature type="compositionally biased region" description="Basic and acidic residues" evidence="2">
    <location>
        <begin position="1366"/>
        <end position="1381"/>
    </location>
</feature>
<feature type="compositionally biased region" description="Polar residues" evidence="2">
    <location>
        <begin position="191"/>
        <end position="202"/>
    </location>
</feature>
<feature type="region of interest" description="Disordered" evidence="2">
    <location>
        <begin position="861"/>
        <end position="1069"/>
    </location>
</feature>
<feature type="region of interest" description="Disordered" evidence="2">
    <location>
        <begin position="132"/>
        <end position="233"/>
    </location>
</feature>
<dbReference type="KEGG" id="fcy:FRACYDRAFT_250548"/>
<dbReference type="InterPro" id="IPR017930">
    <property type="entry name" value="Myb_dom"/>
</dbReference>
<feature type="domain" description="SANT" evidence="4">
    <location>
        <begin position="1256"/>
        <end position="1300"/>
    </location>
</feature>
<dbReference type="InterPro" id="IPR009057">
    <property type="entry name" value="Homeodomain-like_sf"/>
</dbReference>
<evidence type="ECO:0000259" key="5">
    <source>
        <dbReference type="PROSITE" id="PS51294"/>
    </source>
</evidence>
<feature type="region of interest" description="Disordered" evidence="2">
    <location>
        <begin position="1570"/>
        <end position="1591"/>
    </location>
</feature>
<feature type="region of interest" description="Disordered" evidence="2">
    <location>
        <begin position="1621"/>
        <end position="1691"/>
    </location>
</feature>
<feature type="region of interest" description="Disordered" evidence="2">
    <location>
        <begin position="1331"/>
        <end position="1383"/>
    </location>
</feature>
<evidence type="ECO:0000259" key="4">
    <source>
        <dbReference type="PROSITE" id="PS51293"/>
    </source>
</evidence>
<feature type="compositionally biased region" description="Acidic residues" evidence="2">
    <location>
        <begin position="1624"/>
        <end position="1650"/>
    </location>
</feature>
<feature type="compositionally biased region" description="Basic residues" evidence="2">
    <location>
        <begin position="626"/>
        <end position="635"/>
    </location>
</feature>
<feature type="region of interest" description="Disordered" evidence="2">
    <location>
        <begin position="743"/>
        <end position="776"/>
    </location>
</feature>
<feature type="compositionally biased region" description="Low complexity" evidence="2">
    <location>
        <begin position="986"/>
        <end position="998"/>
    </location>
</feature>
<feature type="compositionally biased region" description="Low complexity" evidence="2">
    <location>
        <begin position="1059"/>
        <end position="1069"/>
    </location>
</feature>
<evidence type="ECO:0000256" key="1">
    <source>
        <dbReference type="SAM" id="Coils"/>
    </source>
</evidence>
<feature type="region of interest" description="Disordered" evidence="2">
    <location>
        <begin position="470"/>
        <end position="498"/>
    </location>
</feature>
<feature type="compositionally biased region" description="Polar residues" evidence="2">
    <location>
        <begin position="1174"/>
        <end position="1193"/>
    </location>
</feature>
<feature type="compositionally biased region" description="Low complexity" evidence="2">
    <location>
        <begin position="743"/>
        <end position="753"/>
    </location>
</feature>
<evidence type="ECO:0000313" key="7">
    <source>
        <dbReference type="Proteomes" id="UP000095751"/>
    </source>
</evidence>
<dbReference type="CDD" id="cd00167">
    <property type="entry name" value="SANT"/>
    <property type="match status" value="1"/>
</dbReference>
<proteinExistence type="predicted"/>
<reference evidence="6 7" key="1">
    <citation type="submission" date="2016-09" db="EMBL/GenBank/DDBJ databases">
        <title>Extensive genetic diversity and differential bi-allelic expression allows diatom success in the polar Southern Ocean.</title>
        <authorList>
            <consortium name="DOE Joint Genome Institute"/>
            <person name="Mock T."/>
            <person name="Otillar R.P."/>
            <person name="Strauss J."/>
            <person name="Dupont C."/>
            <person name="Frickenhaus S."/>
            <person name="Maumus F."/>
            <person name="Mcmullan M."/>
            <person name="Sanges R."/>
            <person name="Schmutz J."/>
            <person name="Toseland A."/>
            <person name="Valas R."/>
            <person name="Veluchamy A."/>
            <person name="Ward B.J."/>
            <person name="Allen A."/>
            <person name="Barry K."/>
            <person name="Falciatore A."/>
            <person name="Ferrante M."/>
            <person name="Fortunato A.E."/>
            <person name="Gloeckner G."/>
            <person name="Gruber A."/>
            <person name="Hipkin R."/>
            <person name="Janech M."/>
            <person name="Kroth P."/>
            <person name="Leese F."/>
            <person name="Lindquist E."/>
            <person name="Lyon B.R."/>
            <person name="Martin J."/>
            <person name="Mayer C."/>
            <person name="Parker M."/>
            <person name="Quesneville H."/>
            <person name="Raymond J."/>
            <person name="Uhlig C."/>
            <person name="Valentin K.U."/>
            <person name="Worden A.Z."/>
            <person name="Armbrust E.V."/>
            <person name="Bowler C."/>
            <person name="Green B."/>
            <person name="Moulton V."/>
            <person name="Van Oosterhout C."/>
            <person name="Grigoriev I."/>
        </authorList>
    </citation>
    <scope>NUCLEOTIDE SEQUENCE [LARGE SCALE GENOMIC DNA]</scope>
    <source>
        <strain evidence="6 7">CCMP1102</strain>
    </source>
</reference>
<feature type="coiled-coil region" evidence="1">
    <location>
        <begin position="1772"/>
        <end position="1799"/>
    </location>
</feature>
<feature type="region of interest" description="Disordered" evidence="2">
    <location>
        <begin position="559"/>
        <end position="673"/>
    </location>
</feature>
<dbReference type="EMBL" id="KV784383">
    <property type="protein sequence ID" value="OEU07923.1"/>
    <property type="molecule type" value="Genomic_DNA"/>
</dbReference>
<dbReference type="InterPro" id="IPR017884">
    <property type="entry name" value="SANT_dom"/>
</dbReference>
<gene>
    <name evidence="6" type="ORF">FRACYDRAFT_250548</name>
</gene>
<feature type="compositionally biased region" description="Acidic residues" evidence="2">
    <location>
        <begin position="1212"/>
        <end position="1223"/>
    </location>
</feature>
<feature type="compositionally biased region" description="Basic and acidic residues" evidence="2">
    <location>
        <begin position="1238"/>
        <end position="1252"/>
    </location>
</feature>
<dbReference type="InParanoid" id="A0A1E7EQU6"/>
<evidence type="ECO:0000256" key="2">
    <source>
        <dbReference type="SAM" id="MobiDB-lite"/>
    </source>
</evidence>
<evidence type="ECO:0000259" key="3">
    <source>
        <dbReference type="PROSITE" id="PS50090"/>
    </source>
</evidence>
<feature type="compositionally biased region" description="Basic residues" evidence="2">
    <location>
        <begin position="151"/>
        <end position="165"/>
    </location>
</feature>
<feature type="compositionally biased region" description="Basic and acidic residues" evidence="2">
    <location>
        <begin position="898"/>
        <end position="909"/>
    </location>
</feature>
<keyword evidence="7" id="KW-1185">Reference proteome</keyword>
<feature type="compositionally biased region" description="Basic and acidic residues" evidence="2">
    <location>
        <begin position="920"/>
        <end position="929"/>
    </location>
</feature>
<feature type="region of interest" description="Disordered" evidence="2">
    <location>
        <begin position="815"/>
        <end position="847"/>
    </location>
</feature>
<sequence>MYGANTVMVMYADVVKEIRSSLCVATSIIEGDHDNNTPDDYSTTTTTGTSVATNGYPITKSTIRFECGRLKYSHVKEEWSIRHKPIVSITSSQNEESTTALNSSTSSPLLQHYNSKTIASIWPVSKQCDIQATSTTNGQNSSSNDNSNNHNHNHNNNRNHNHNHNNNHNNNGTTTITRKSPRGHNLLVGNEKQQLNNRSCSTGGDERIRIKSIKRQNPRRKRKKCSSSDDDEDEIVVNTVGNDDYDDGDMNDVKLNGVQQKATTGIIYTPSSSSSSTIAAAATLHNNRLVSPPLELVRCLLHGAEFISTMICARIEMDCSIYSSSEYNNKNGIKVIRGDSDGNNLIPNNTSIASSHSSEIQFWSRRITKNSKQVSSINLQSMLVAIAEASIRNKNSPDFVEDSDRNNIDHSVLQLNLQKLIDECIWFAQTYTLNLIAPWESSWQTRSVFLSENMVDSENHLSSTVEKLPKRKIERRRNQSRKGRRVSDNDSNEYNGISKKQNNASISFDTTSFMQDFVKACLAQPWQDARFRQDLMSDDVGITSFMTKAALVNGGDRIEKLHSNNNNKKPMLPSSPKRTKGSRRSKDFTIEPADSLAAAATTTTTNHYIRNRLSLPTEKKESPLKQRPKRRKLSHHFSPPSSPSILENAATVRSQRVSRNRSHRSTLTNSSLETTGISLRMKEKMKCPKEVPKDNNTDDETHNFINNTRDVENVPSNSLYELFDKNKQQKVSDIPSEIFSVDDGVGTGVDSGSHNSSPKKQEIKDCTGRRSPGRKVRWNGIMKSPLVGSKTRVNRGGILREGEHGQDKICRQHYEHPKKKVSNSPSEISSTQGTVPAAHKSSDKLSVDYTHKSSDKLSIDYKIQTNGQSQVNTRNEYSTRNKSKHPPKMQNDDEPEILDERIEAKDHSQNVEGVGLIQERTAEAKEETVHGSTTEVVKEGNHTHVEEIERHEKRNGKSSDKDNSTVKINGEVDKSSQPSPLERNGSTPSSSSQSQQLKSPPPPPPRSSSRSQSDEQRSGSKSSKKVLSSSLPSKMEQRLAFEKKRGEQKRNNNIKQREQQQQVQHNLQHQQVELQSIKQQQVELQRREHQKLSAVVNLESTKQTKVIGNLPQNSTPNDDRGEQSEVVSPKSDSLRGRRRAAQTEEDTTAATTTTRKRARRLCSSQHSTNEDNKINGNETNNLSGSTESQVNTKNGDRRYPSRDSRRHIHEKDEEEEDDEEEQKEQEQDNSNSSSKSPRKPEKNSVRDEERQAKGQIRTGTWTKEETMAFLHGVRIYGFGNWSTIADNIIPTRTTRQVKSKGQTASKGKSCGDYSELDEYLKEHPDFCRNMKTEGVKPQTKSITRTKKKIPQEQIGTKEKRKRRRDSPKNQSKEGEAKEEGTNRVIVPEYNLQRKVNINSQGGLCNTVDDSNGSKVDVSNWVKLSHLGHVSDYHGFKRKNEHFVPLQYGPINDIRGQIQRALIENMESNGEENDEDIIQENLEYNNVVQRYDFLAERERSQRKKLDTNQTSSPQETKPDVQDNIPVMFSSSNADLTTEKWNPSIFEIDESNLQPPINFRFFDEEDDVLVNATNDKTSNGKRPSRTAQIASQKKTSIRILSEMLYSLDFIDKYNSKLRKGEIAIEEKEEEEEEEDGDEEEEEEEGETEEMQDDEKKSDSDSKKKREGKVSVKKMSSRKARDARRNSTSNTKIKKPLVEFNPAFMPLAATALLANYNELQNKNRSFYQLKVRGKSRSIESTKEAIHRILDKSDALQDFMKDEDTIAEEKSLGRSIRGYTRKADQEKIEKRNFEEKQKDQQHEYEYYNRKWKKSKKTPQDIEWKEIQSRPFRYKLSEEHIETCKFEPNCPICAPILHDESPSQSKHIFFPGVQRLDDIPINGEGSTESNSSPEEQKLSSALKLSELHHTLSFVQRYNNGMIVSSQKRKMR</sequence>
<feature type="compositionally biased region" description="Basic and acidic residues" evidence="2">
    <location>
        <begin position="936"/>
        <end position="974"/>
    </location>
</feature>
<dbReference type="Pfam" id="PF00249">
    <property type="entry name" value="Myb_DNA-binding"/>
    <property type="match status" value="1"/>
</dbReference>
<feature type="compositionally biased region" description="Low complexity" evidence="2">
    <location>
        <begin position="1019"/>
        <end position="1034"/>
    </location>
</feature>
<feature type="region of interest" description="Disordered" evidence="2">
    <location>
        <begin position="1094"/>
        <end position="1260"/>
    </location>
</feature>
<accession>A0A1E7EQU6</accession>
<dbReference type="SMART" id="SM00717">
    <property type="entry name" value="SANT"/>
    <property type="match status" value="1"/>
</dbReference>
<evidence type="ECO:0000313" key="6">
    <source>
        <dbReference type="EMBL" id="OEU07923.1"/>
    </source>
</evidence>
<feature type="compositionally biased region" description="Basic and acidic residues" evidence="2">
    <location>
        <begin position="1194"/>
        <end position="1203"/>
    </location>
</feature>
<dbReference type="PROSITE" id="PS51294">
    <property type="entry name" value="HTH_MYB"/>
    <property type="match status" value="1"/>
</dbReference>
<feature type="compositionally biased region" description="Polar residues" evidence="2">
    <location>
        <begin position="863"/>
        <end position="880"/>
    </location>
</feature>